<comment type="caution">
    <text evidence="2">The sequence shown here is derived from an EMBL/GenBank/DDBJ whole genome shotgun (WGS) entry which is preliminary data.</text>
</comment>
<dbReference type="Gene3D" id="2.70.70.10">
    <property type="entry name" value="Glucose Permease (Domain IIA)"/>
    <property type="match status" value="1"/>
</dbReference>
<dbReference type="PANTHER" id="PTHR21666:SF270">
    <property type="entry name" value="MUREIN HYDROLASE ACTIVATOR ENVC"/>
    <property type="match status" value="1"/>
</dbReference>
<dbReference type="InterPro" id="IPR011055">
    <property type="entry name" value="Dup_hybrid_motif"/>
</dbReference>
<dbReference type="OrthoDB" id="9801052at2"/>
<organism evidence="2 3">
    <name type="scientific">Abyssibacter profundi</name>
    <dbReference type="NCBI Taxonomy" id="2182787"/>
    <lineage>
        <taxon>Bacteria</taxon>
        <taxon>Pseudomonadati</taxon>
        <taxon>Pseudomonadota</taxon>
        <taxon>Gammaproteobacteria</taxon>
        <taxon>Chromatiales</taxon>
        <taxon>Oceanococcaceae</taxon>
        <taxon>Abyssibacter</taxon>
    </lineage>
</organism>
<dbReference type="InterPro" id="IPR016047">
    <property type="entry name" value="M23ase_b-sheet_dom"/>
</dbReference>
<reference evidence="2 3" key="1">
    <citation type="submission" date="2018-05" db="EMBL/GenBank/DDBJ databases">
        <title>Abyssibacter profundi OUC007T gen. nov., sp. nov, a marine bacterium isolated from seawater of the Mariana Trench.</title>
        <authorList>
            <person name="Zhou S."/>
        </authorList>
    </citation>
    <scope>NUCLEOTIDE SEQUENCE [LARGE SCALE GENOMIC DNA]</scope>
    <source>
        <strain evidence="2 3">OUC007</strain>
    </source>
</reference>
<dbReference type="PANTHER" id="PTHR21666">
    <property type="entry name" value="PEPTIDASE-RELATED"/>
    <property type="match status" value="1"/>
</dbReference>
<gene>
    <name evidence="2" type="ORF">DEH80_13050</name>
</gene>
<proteinExistence type="predicted"/>
<dbReference type="Pfam" id="PF01551">
    <property type="entry name" value="Peptidase_M23"/>
    <property type="match status" value="1"/>
</dbReference>
<dbReference type="SUPFAM" id="SSF51261">
    <property type="entry name" value="Duplicated hybrid motif"/>
    <property type="match status" value="1"/>
</dbReference>
<evidence type="ECO:0000259" key="1">
    <source>
        <dbReference type="Pfam" id="PF01551"/>
    </source>
</evidence>
<dbReference type="GO" id="GO:0004222">
    <property type="term" value="F:metalloendopeptidase activity"/>
    <property type="evidence" value="ECO:0007669"/>
    <property type="project" value="TreeGrafter"/>
</dbReference>
<evidence type="ECO:0000313" key="2">
    <source>
        <dbReference type="EMBL" id="PWN55427.1"/>
    </source>
</evidence>
<name>A0A363UJ91_9GAMM</name>
<feature type="domain" description="M23ase beta-sheet core" evidence="1">
    <location>
        <begin position="86"/>
        <end position="184"/>
    </location>
</feature>
<dbReference type="EMBL" id="QEQK01000011">
    <property type="protein sequence ID" value="PWN55427.1"/>
    <property type="molecule type" value="Genomic_DNA"/>
</dbReference>
<keyword evidence="3" id="KW-1185">Reference proteome</keyword>
<accession>A0A363UJ91</accession>
<dbReference type="InterPro" id="IPR050570">
    <property type="entry name" value="Cell_wall_metabolism_enzyme"/>
</dbReference>
<protein>
    <submittedName>
        <fullName evidence="2">Peptidase M23</fullName>
    </submittedName>
</protein>
<dbReference type="RefSeq" id="WP_109720970.1">
    <property type="nucleotide sequence ID" value="NZ_QEQK01000011.1"/>
</dbReference>
<dbReference type="Proteomes" id="UP000251800">
    <property type="component" value="Unassembled WGS sequence"/>
</dbReference>
<sequence>MSLQPAHWHPVLPPSVLAQPGLQLDLSGTNPALASVAVDDAEAFGQWIGQRIAAADCQWAIGGYGEHRGLYSMSPLFGDEGPARSVHLGVDCWLPAGTEVYATRDGRVHSTANNARFGDYGPTIILAHETASGPLHSLYGHLAPESLTLTRPGQTVSAGQHIGWLGEPRVNVGWPPHLHFQLIRDMGQYHGDFPGVCAAQDREQWLSRCPDPMPLFHAWCAKLCAPDLRKP</sequence>
<evidence type="ECO:0000313" key="3">
    <source>
        <dbReference type="Proteomes" id="UP000251800"/>
    </source>
</evidence>
<dbReference type="AlphaFoldDB" id="A0A363UJ91"/>
<dbReference type="CDD" id="cd12797">
    <property type="entry name" value="M23_peptidase"/>
    <property type="match status" value="1"/>
</dbReference>